<evidence type="ECO:0000256" key="2">
    <source>
        <dbReference type="ARBA" id="ARBA00022692"/>
    </source>
</evidence>
<dbReference type="Proteomes" id="UP000326396">
    <property type="component" value="Linkage Group LG7"/>
</dbReference>
<dbReference type="InterPro" id="IPR051653">
    <property type="entry name" value="E3_ligase_sorting_rcpt"/>
</dbReference>
<dbReference type="PANTHER" id="PTHR47168:SF1">
    <property type="entry name" value="OS02G0798600 PROTEIN"/>
    <property type="match status" value="1"/>
</dbReference>
<gene>
    <name evidence="10" type="ORF">E3N88_36389</name>
</gene>
<evidence type="ECO:0000256" key="5">
    <source>
        <dbReference type="ARBA" id="ARBA00022833"/>
    </source>
</evidence>
<dbReference type="InterPro" id="IPR001841">
    <property type="entry name" value="Znf_RING"/>
</dbReference>
<evidence type="ECO:0000256" key="7">
    <source>
        <dbReference type="ARBA" id="ARBA00023136"/>
    </source>
</evidence>
<keyword evidence="4 8" id="KW-0863">Zinc-finger</keyword>
<evidence type="ECO:0000256" key="3">
    <source>
        <dbReference type="ARBA" id="ARBA00022723"/>
    </source>
</evidence>
<dbReference type="AlphaFoldDB" id="A0A5N6M3M4"/>
<name>A0A5N6M3M4_9ASTR</name>
<protein>
    <recommendedName>
        <fullName evidence="9">RING-type domain-containing protein</fullName>
    </recommendedName>
</protein>
<dbReference type="Gene3D" id="3.30.40.10">
    <property type="entry name" value="Zinc/RING finger domain, C3HC4 (zinc finger)"/>
    <property type="match status" value="1"/>
</dbReference>
<comment type="caution">
    <text evidence="10">The sequence shown here is derived from an EMBL/GenBank/DDBJ whole genome shotgun (WGS) entry which is preliminary data.</text>
</comment>
<feature type="domain" description="RING-type" evidence="9">
    <location>
        <begin position="142"/>
        <end position="185"/>
    </location>
</feature>
<dbReference type="PROSITE" id="PS50089">
    <property type="entry name" value="ZF_RING_2"/>
    <property type="match status" value="1"/>
</dbReference>
<comment type="subcellular location">
    <subcellularLocation>
        <location evidence="1">Membrane</location>
        <topology evidence="1">Single-pass membrane protein</topology>
    </subcellularLocation>
</comment>
<evidence type="ECO:0000256" key="8">
    <source>
        <dbReference type="PROSITE-ProRule" id="PRU00175"/>
    </source>
</evidence>
<dbReference type="InterPro" id="IPR013083">
    <property type="entry name" value="Znf_RING/FYVE/PHD"/>
</dbReference>
<keyword evidence="7" id="KW-0472">Membrane</keyword>
<evidence type="ECO:0000259" key="9">
    <source>
        <dbReference type="PROSITE" id="PS50089"/>
    </source>
</evidence>
<evidence type="ECO:0000256" key="4">
    <source>
        <dbReference type="ARBA" id="ARBA00022771"/>
    </source>
</evidence>
<dbReference type="GO" id="GO:0008270">
    <property type="term" value="F:zinc ion binding"/>
    <property type="evidence" value="ECO:0007669"/>
    <property type="project" value="UniProtKB-KW"/>
</dbReference>
<dbReference type="SUPFAM" id="SSF57850">
    <property type="entry name" value="RING/U-box"/>
    <property type="match status" value="1"/>
</dbReference>
<dbReference type="PANTHER" id="PTHR47168">
    <property type="entry name" value="RING ZINC FINGER DOMAIN SUPERFAMILY PROTEIN-RELATED"/>
    <property type="match status" value="1"/>
</dbReference>
<evidence type="ECO:0000256" key="1">
    <source>
        <dbReference type="ARBA" id="ARBA00004167"/>
    </source>
</evidence>
<sequence length="200" mass="23293">MSIRRSYGIVLHKYRSYILVNAGFGDPVDVLLDMSAMQICNMQDYYNGIETVLYHDQHPYRVVQLIFTMNNGSVASARYVYYNKSGEPVNLANIEKDVQKAMMMARLVVWSDYLRNDLPSAIKDAVKTSKLCEEIPKDEEICAICLKEYEPEDMIRTLRCKHSYHDKCTTKWLKKTREINCPKCRDRVFVWDLNSASLLI</sequence>
<evidence type="ECO:0000313" key="11">
    <source>
        <dbReference type="Proteomes" id="UP000326396"/>
    </source>
</evidence>
<keyword evidence="11" id="KW-1185">Reference proteome</keyword>
<keyword evidence="3" id="KW-0479">Metal-binding</keyword>
<dbReference type="Pfam" id="PF13639">
    <property type="entry name" value="zf-RING_2"/>
    <property type="match status" value="1"/>
</dbReference>
<organism evidence="10 11">
    <name type="scientific">Mikania micrantha</name>
    <name type="common">bitter vine</name>
    <dbReference type="NCBI Taxonomy" id="192012"/>
    <lineage>
        <taxon>Eukaryota</taxon>
        <taxon>Viridiplantae</taxon>
        <taxon>Streptophyta</taxon>
        <taxon>Embryophyta</taxon>
        <taxon>Tracheophyta</taxon>
        <taxon>Spermatophyta</taxon>
        <taxon>Magnoliopsida</taxon>
        <taxon>eudicotyledons</taxon>
        <taxon>Gunneridae</taxon>
        <taxon>Pentapetalae</taxon>
        <taxon>asterids</taxon>
        <taxon>campanulids</taxon>
        <taxon>Asterales</taxon>
        <taxon>Asteraceae</taxon>
        <taxon>Asteroideae</taxon>
        <taxon>Heliantheae alliance</taxon>
        <taxon>Eupatorieae</taxon>
        <taxon>Mikania</taxon>
    </lineage>
</organism>
<reference evidence="10 11" key="1">
    <citation type="submission" date="2019-05" db="EMBL/GenBank/DDBJ databases">
        <title>Mikania micrantha, genome provides insights into the molecular mechanism of rapid growth.</title>
        <authorList>
            <person name="Liu B."/>
        </authorList>
    </citation>
    <scope>NUCLEOTIDE SEQUENCE [LARGE SCALE GENOMIC DNA]</scope>
    <source>
        <strain evidence="10">NLD-2019</strain>
        <tissue evidence="10">Leaf</tissue>
    </source>
</reference>
<keyword evidence="6" id="KW-1133">Transmembrane helix</keyword>
<dbReference type="GO" id="GO:0016020">
    <property type="term" value="C:membrane"/>
    <property type="evidence" value="ECO:0007669"/>
    <property type="project" value="UniProtKB-SubCell"/>
</dbReference>
<dbReference type="OrthoDB" id="1302023at2759"/>
<proteinExistence type="predicted"/>
<evidence type="ECO:0000313" key="10">
    <source>
        <dbReference type="EMBL" id="KAD3068509.1"/>
    </source>
</evidence>
<keyword evidence="5" id="KW-0862">Zinc</keyword>
<evidence type="ECO:0000256" key="6">
    <source>
        <dbReference type="ARBA" id="ARBA00022989"/>
    </source>
</evidence>
<accession>A0A5N6M3M4</accession>
<dbReference type="EMBL" id="SZYD01000017">
    <property type="protein sequence ID" value="KAD3068509.1"/>
    <property type="molecule type" value="Genomic_DNA"/>
</dbReference>
<dbReference type="SMART" id="SM00184">
    <property type="entry name" value="RING"/>
    <property type="match status" value="1"/>
</dbReference>
<keyword evidence="2" id="KW-0812">Transmembrane</keyword>